<evidence type="ECO:0000256" key="4">
    <source>
        <dbReference type="ARBA" id="ARBA00022729"/>
    </source>
</evidence>
<dbReference type="InterPro" id="IPR050490">
    <property type="entry name" value="Bact_solute-bd_prot1"/>
</dbReference>
<dbReference type="Gene3D" id="3.40.190.10">
    <property type="entry name" value="Periplasmic binding protein-like II"/>
    <property type="match status" value="1"/>
</dbReference>
<evidence type="ECO:0000256" key="5">
    <source>
        <dbReference type="SAM" id="MobiDB-lite"/>
    </source>
</evidence>
<keyword evidence="4" id="KW-0732">Signal</keyword>
<dbReference type="CDD" id="cd13585">
    <property type="entry name" value="PBP2_TMBP_like"/>
    <property type="match status" value="1"/>
</dbReference>
<dbReference type="PANTHER" id="PTHR43649">
    <property type="entry name" value="ARABINOSE-BINDING PROTEIN-RELATED"/>
    <property type="match status" value="1"/>
</dbReference>
<proteinExistence type="inferred from homology"/>
<dbReference type="Proteomes" id="UP001198151">
    <property type="component" value="Unassembled WGS sequence"/>
</dbReference>
<reference evidence="6 7" key="1">
    <citation type="submission" date="2021-10" db="EMBL/GenBank/DDBJ databases">
        <title>Anaerobic single-cell dispensing facilitates the cultivation of human gut bacteria.</title>
        <authorList>
            <person name="Afrizal A."/>
        </authorList>
    </citation>
    <scope>NUCLEOTIDE SEQUENCE [LARGE SCALE GENOMIC DNA]</scope>
    <source>
        <strain evidence="6 7">CLA-AA-H200</strain>
    </source>
</reference>
<dbReference type="InterPro" id="IPR006059">
    <property type="entry name" value="SBP"/>
</dbReference>
<protein>
    <submittedName>
        <fullName evidence="6">Sugar ABC transporter substrate-binding protein</fullName>
    </submittedName>
</protein>
<dbReference type="PANTHER" id="PTHR43649:SF31">
    <property type="entry name" value="SN-GLYCEROL-3-PHOSPHATE-BINDING PERIPLASMIC PROTEIN UGPB"/>
    <property type="match status" value="1"/>
</dbReference>
<feature type="compositionally biased region" description="Low complexity" evidence="5">
    <location>
        <begin position="8"/>
        <end position="26"/>
    </location>
</feature>
<comment type="subcellular location">
    <subcellularLocation>
        <location evidence="1">Cell envelope</location>
    </subcellularLocation>
</comment>
<keyword evidence="7" id="KW-1185">Reference proteome</keyword>
<sequence>MISLAACGSSGETEGESSAEGSSSGQTELTLLRLGDLVKAEPIFSPIIESFEAENPDITVNFEAMAWDEATTKLKLLGAQGDLPDVTFVNIANGWDLAAEGYLMDLTELFESDETLSSEIPQSVIDIATTDDGAMYWIPSATGAFGLWYNKELFEQAGLDPESPPTTVEEMISYAQTITEETGVPGLGWGISATEDFAHVVESFYSSYTGEDIWSDKDKCFTFENNEENRELFAQALEEMAAITNDYGITQPNPVEYNPSGMRTLFRDGQMGMYLDGVWAVKELLTELDKGEESKFNTGLFPAGPAGSHPVMGCDGWAIPEACENKEEAWELIQCLMSSDNQTSHALQWGLLPILESEKGKEEFSGEYWDALIEQESTVAARPKDRNVAMIEQAVADGAQAAAMRSMTPDEAMDYMIDTVKANYNG</sequence>
<dbReference type="SUPFAM" id="SSF53850">
    <property type="entry name" value="Periplasmic binding protein-like II"/>
    <property type="match status" value="1"/>
</dbReference>
<evidence type="ECO:0000256" key="2">
    <source>
        <dbReference type="ARBA" id="ARBA00008520"/>
    </source>
</evidence>
<feature type="region of interest" description="Disordered" evidence="5">
    <location>
        <begin position="1"/>
        <end position="26"/>
    </location>
</feature>
<organism evidence="6 7">
    <name type="scientific">Ruminococcus turbiniformis</name>
    <dbReference type="NCBI Taxonomy" id="2881258"/>
    <lineage>
        <taxon>Bacteria</taxon>
        <taxon>Bacillati</taxon>
        <taxon>Bacillota</taxon>
        <taxon>Clostridia</taxon>
        <taxon>Eubacteriales</taxon>
        <taxon>Oscillospiraceae</taxon>
        <taxon>Ruminococcus</taxon>
    </lineage>
</organism>
<keyword evidence="3" id="KW-0813">Transport</keyword>
<evidence type="ECO:0000256" key="1">
    <source>
        <dbReference type="ARBA" id="ARBA00004196"/>
    </source>
</evidence>
<evidence type="ECO:0000313" key="6">
    <source>
        <dbReference type="EMBL" id="MCC2256261.1"/>
    </source>
</evidence>
<accession>A0ABS8G264</accession>
<name>A0ABS8G264_9FIRM</name>
<dbReference type="EMBL" id="JAJEQX010000061">
    <property type="protein sequence ID" value="MCC2256261.1"/>
    <property type="molecule type" value="Genomic_DNA"/>
</dbReference>
<comment type="similarity">
    <text evidence="2">Belongs to the bacterial solute-binding protein 1 family.</text>
</comment>
<gene>
    <name evidence="6" type="ORF">LKD70_17930</name>
</gene>
<dbReference type="RefSeq" id="WP_227709235.1">
    <property type="nucleotide sequence ID" value="NZ_JAJEQX010000061.1"/>
</dbReference>
<comment type="caution">
    <text evidence="6">The sequence shown here is derived from an EMBL/GenBank/DDBJ whole genome shotgun (WGS) entry which is preliminary data.</text>
</comment>
<dbReference type="Pfam" id="PF01547">
    <property type="entry name" value="SBP_bac_1"/>
    <property type="match status" value="1"/>
</dbReference>
<evidence type="ECO:0000313" key="7">
    <source>
        <dbReference type="Proteomes" id="UP001198151"/>
    </source>
</evidence>
<evidence type="ECO:0000256" key="3">
    <source>
        <dbReference type="ARBA" id="ARBA00022448"/>
    </source>
</evidence>